<sequence length="539" mass="63710">MMENNKFIFNVHLPENIEKIGQPVVVGGVVELGMWRTPIVKLRQPYPHDPTYWQSDPVIINIVDKRNIYYKHAIYIPKSSLKKEDIIYEGTSDLDNRALDFNRSSQFAIWKINRFSFVDYIYDSLNSDNLKDKILEYQHLLTHYNNFTIIASRRHFILRHSDDELKEKRLFLCLLLGYDIQRTNDVLDNKFPSGSLLNALEDYKNEALPLDTKDQMYTAIMTLVHHNAFQMKFDWLIIFIIAIEIDPNYTFIVRLKSLKYSDENLAKFVEKCKTIKSYNENIKFESYIKITKWLIQLCHNMDSLLKLWNDVLFHNNEIDRTIFKNFIDQIRVCVSHYDAVALEYHFKRLPGDFQYDVSEVFRSHTLSLLEGSNGKWTNENITAIVILLHNDSLHWSKDEVIQLLVIISQSHTLELLNLFPGILNDCFCSDLTDTKEKKISECCVVWFKNFIDKLNSSNESDLIFLMFQRLELVHPFLSQRINIWQNLSDIVIERTKKCQENQIFDAIKLVVVQIKQNDVKKLFLDTVKEILNKHYPKND</sequence>
<evidence type="ECO:0008006" key="3">
    <source>
        <dbReference type="Google" id="ProtNLM"/>
    </source>
</evidence>
<accession>A0A2N1MBZ2</accession>
<dbReference type="EMBL" id="LLXL01003189">
    <property type="protein sequence ID" value="PKK59161.1"/>
    <property type="molecule type" value="Genomic_DNA"/>
</dbReference>
<dbReference type="Proteomes" id="UP000233469">
    <property type="component" value="Unassembled WGS sequence"/>
</dbReference>
<name>A0A2N1MBZ2_9GLOM</name>
<reference evidence="1 2" key="2">
    <citation type="submission" date="2017-10" db="EMBL/GenBank/DDBJ databases">
        <title>Extensive intraspecific genome diversity in a model arbuscular mycorrhizal fungus.</title>
        <authorList>
            <person name="Chen E.C.H."/>
            <person name="Morin E."/>
            <person name="Baudet D."/>
            <person name="Noel J."/>
            <person name="Ndikumana S."/>
            <person name="Charron P."/>
            <person name="St-Onge C."/>
            <person name="Giorgi J."/>
            <person name="Grigoriev I.V."/>
            <person name="Roux C."/>
            <person name="Martin F.M."/>
            <person name="Corradi N."/>
        </authorList>
    </citation>
    <scope>NUCLEOTIDE SEQUENCE [LARGE SCALE GENOMIC DNA]</scope>
    <source>
        <strain evidence="1 2">C2</strain>
    </source>
</reference>
<gene>
    <name evidence="1" type="ORF">RhiirC2_304099</name>
</gene>
<protein>
    <recommendedName>
        <fullName evidence="3">CBM20 domain-containing protein</fullName>
    </recommendedName>
</protein>
<comment type="caution">
    <text evidence="1">The sequence shown here is derived from an EMBL/GenBank/DDBJ whole genome shotgun (WGS) entry which is preliminary data.</text>
</comment>
<proteinExistence type="predicted"/>
<dbReference type="VEuPathDB" id="FungiDB:RhiirA1_537612"/>
<reference evidence="1 2" key="1">
    <citation type="submission" date="2016-04" db="EMBL/GenBank/DDBJ databases">
        <title>Genome analyses suggest a sexual origin of heterokaryosis in a supposedly ancient asexual fungus.</title>
        <authorList>
            <person name="Ropars J."/>
            <person name="Sedzielewska K."/>
            <person name="Noel J."/>
            <person name="Charron P."/>
            <person name="Farinelli L."/>
            <person name="Marton T."/>
            <person name="Kruger M."/>
            <person name="Pelin A."/>
            <person name="Brachmann A."/>
            <person name="Corradi N."/>
        </authorList>
    </citation>
    <scope>NUCLEOTIDE SEQUENCE [LARGE SCALE GENOMIC DNA]</scope>
    <source>
        <strain evidence="1 2">C2</strain>
    </source>
</reference>
<evidence type="ECO:0000313" key="1">
    <source>
        <dbReference type="EMBL" id="PKK59161.1"/>
    </source>
</evidence>
<dbReference type="AlphaFoldDB" id="A0A2N1MBZ2"/>
<evidence type="ECO:0000313" key="2">
    <source>
        <dbReference type="Proteomes" id="UP000233469"/>
    </source>
</evidence>
<organism evidence="1 2">
    <name type="scientific">Rhizophagus irregularis</name>
    <dbReference type="NCBI Taxonomy" id="588596"/>
    <lineage>
        <taxon>Eukaryota</taxon>
        <taxon>Fungi</taxon>
        <taxon>Fungi incertae sedis</taxon>
        <taxon>Mucoromycota</taxon>
        <taxon>Glomeromycotina</taxon>
        <taxon>Glomeromycetes</taxon>
        <taxon>Glomerales</taxon>
        <taxon>Glomeraceae</taxon>
        <taxon>Rhizophagus</taxon>
    </lineage>
</organism>
<dbReference type="VEuPathDB" id="FungiDB:FUN_012289"/>